<feature type="domain" description="MmgE/PrpD C-terminal" evidence="3">
    <location>
        <begin position="226"/>
        <end position="376"/>
    </location>
</feature>
<dbReference type="Gene3D" id="1.10.4100.10">
    <property type="entry name" value="2-methylcitrate dehydratase PrpD"/>
    <property type="match status" value="1"/>
</dbReference>
<dbReference type="InterPro" id="IPR005656">
    <property type="entry name" value="MmgE_PrpD"/>
</dbReference>
<comment type="caution">
    <text evidence="4">The sequence shown here is derived from an EMBL/GenBank/DDBJ whole genome shotgun (WGS) entry which is preliminary data.</text>
</comment>
<protein>
    <submittedName>
        <fullName evidence="4">2-methylcitrate dehydratase PrpD</fullName>
    </submittedName>
</protein>
<evidence type="ECO:0000313" key="4">
    <source>
        <dbReference type="EMBL" id="TWF95619.1"/>
    </source>
</evidence>
<gene>
    <name evidence="4" type="ORF">FHU35_12617</name>
</gene>
<dbReference type="EMBL" id="VIWX01000002">
    <property type="protein sequence ID" value="TWF95619.1"/>
    <property type="molecule type" value="Genomic_DNA"/>
</dbReference>
<name>A0A561U8C9_9PSEU</name>
<dbReference type="Proteomes" id="UP000316184">
    <property type="component" value="Unassembled WGS sequence"/>
</dbReference>
<dbReference type="InterPro" id="IPR045336">
    <property type="entry name" value="MmgE_PrpD_N"/>
</dbReference>
<dbReference type="InterPro" id="IPR042188">
    <property type="entry name" value="MmgE/PrpD_sf_2"/>
</dbReference>
<dbReference type="Gene3D" id="3.30.1330.120">
    <property type="entry name" value="2-methylcitrate dehydratase PrpD"/>
    <property type="match status" value="1"/>
</dbReference>
<dbReference type="Pfam" id="PF19305">
    <property type="entry name" value="MmgE_PrpD_C"/>
    <property type="match status" value="1"/>
</dbReference>
<dbReference type="OrthoDB" id="9797528at2"/>
<sequence length="411" mass="42268">MTSTAETLARWAHDLVPESEELVLAQRSLVDTLAVTLAARDDELVGIASGLSDAARWAAVGHVLDFDDLHMESTAHISVVCVPATLAAGGDARAYLAGAGVMARIGVALGWSHYAEGWHATCTAGAPGAAVAAAVALGLSPERIATAIALAVPAAGGVQRAFGTSGKPLQVGFAADAGVRAARLAAAGATADPGALDAWLRLVGGDPARIAVTGPAVPGGLAIKMFPCCYALQRPISALRERLPGPIAADEVDQIVVRTPGCAVQPLIHHRPSTGLQGKFSMEYAVAAAVLDPHPGFASFTDQAVNRPEAQRLVRRVTVEETPGGDWLLAGQVEITAALRDGTRQVVELELPPGSPGRPPSEQDVRAKVADCGRDVPELLSGVDWERAAALLAGQLPGAAQPISRHEKDPA</sequence>
<evidence type="ECO:0000313" key="5">
    <source>
        <dbReference type="Proteomes" id="UP000316184"/>
    </source>
</evidence>
<dbReference type="SUPFAM" id="SSF103378">
    <property type="entry name" value="2-methylcitrate dehydratase PrpD"/>
    <property type="match status" value="1"/>
</dbReference>
<dbReference type="InterPro" id="IPR036148">
    <property type="entry name" value="MmgE/PrpD_sf"/>
</dbReference>
<keyword evidence="5" id="KW-1185">Reference proteome</keyword>
<dbReference type="RefSeq" id="WP_145738651.1">
    <property type="nucleotide sequence ID" value="NZ_VIWX01000002.1"/>
</dbReference>
<dbReference type="AlphaFoldDB" id="A0A561U8C9"/>
<proteinExistence type="inferred from homology"/>
<evidence type="ECO:0000259" key="3">
    <source>
        <dbReference type="Pfam" id="PF19305"/>
    </source>
</evidence>
<reference evidence="4 5" key="1">
    <citation type="submission" date="2019-06" db="EMBL/GenBank/DDBJ databases">
        <title>Sequencing the genomes of 1000 actinobacteria strains.</title>
        <authorList>
            <person name="Klenk H.-P."/>
        </authorList>
    </citation>
    <scope>NUCLEOTIDE SEQUENCE [LARGE SCALE GENOMIC DNA]</scope>
    <source>
        <strain evidence="4 5">DSM 46699</strain>
    </source>
</reference>
<evidence type="ECO:0000259" key="2">
    <source>
        <dbReference type="Pfam" id="PF03972"/>
    </source>
</evidence>
<dbReference type="InterPro" id="IPR042183">
    <property type="entry name" value="MmgE/PrpD_sf_1"/>
</dbReference>
<organism evidence="4 5">
    <name type="scientific">Saccharopolyspora dendranthemae</name>
    <dbReference type="NCBI Taxonomy" id="1181886"/>
    <lineage>
        <taxon>Bacteria</taxon>
        <taxon>Bacillati</taxon>
        <taxon>Actinomycetota</taxon>
        <taxon>Actinomycetes</taxon>
        <taxon>Pseudonocardiales</taxon>
        <taxon>Pseudonocardiaceae</taxon>
        <taxon>Saccharopolyspora</taxon>
    </lineage>
</organism>
<dbReference type="Pfam" id="PF03972">
    <property type="entry name" value="MmgE_PrpD_N"/>
    <property type="match status" value="1"/>
</dbReference>
<dbReference type="InterPro" id="IPR045337">
    <property type="entry name" value="MmgE_PrpD_C"/>
</dbReference>
<accession>A0A561U8C9</accession>
<evidence type="ECO:0000256" key="1">
    <source>
        <dbReference type="ARBA" id="ARBA00006174"/>
    </source>
</evidence>
<feature type="domain" description="MmgE/PrpD N-terminal" evidence="2">
    <location>
        <begin position="58"/>
        <end position="196"/>
    </location>
</feature>
<dbReference type="PANTHER" id="PTHR16943">
    <property type="entry name" value="2-METHYLCITRATE DEHYDRATASE-RELATED"/>
    <property type="match status" value="1"/>
</dbReference>
<dbReference type="PANTHER" id="PTHR16943:SF8">
    <property type="entry name" value="2-METHYLCITRATE DEHYDRATASE"/>
    <property type="match status" value="1"/>
</dbReference>
<comment type="similarity">
    <text evidence="1">Belongs to the PrpD family.</text>
</comment>
<dbReference type="GO" id="GO:0016829">
    <property type="term" value="F:lyase activity"/>
    <property type="evidence" value="ECO:0007669"/>
    <property type="project" value="InterPro"/>
</dbReference>